<dbReference type="InterPro" id="IPR001584">
    <property type="entry name" value="Integrase_cat-core"/>
</dbReference>
<dbReference type="InterPro" id="IPR001878">
    <property type="entry name" value="Znf_CCHC"/>
</dbReference>
<keyword evidence="1" id="KW-0863">Zinc-finger</keyword>
<feature type="compositionally biased region" description="Polar residues" evidence="3">
    <location>
        <begin position="482"/>
        <end position="498"/>
    </location>
</feature>
<evidence type="ECO:0000256" key="3">
    <source>
        <dbReference type="SAM" id="MobiDB-lite"/>
    </source>
</evidence>
<feature type="region of interest" description="Disordered" evidence="3">
    <location>
        <begin position="908"/>
        <end position="933"/>
    </location>
</feature>
<dbReference type="PANTHER" id="PTHR42648:SF28">
    <property type="entry name" value="TRANSPOSON-ENCODED PROTEIN WITH RIBONUCLEASE H-LIKE AND RETROVIRUS ZINC FINGER-LIKE DOMAINS"/>
    <property type="match status" value="1"/>
</dbReference>
<evidence type="ECO:0000313" key="6">
    <source>
        <dbReference type="EMBL" id="GJT14360.1"/>
    </source>
</evidence>
<dbReference type="Gene3D" id="3.30.420.10">
    <property type="entry name" value="Ribonuclease H-like superfamily/Ribonuclease H"/>
    <property type="match status" value="1"/>
</dbReference>
<feature type="compositionally biased region" description="Polar residues" evidence="3">
    <location>
        <begin position="988"/>
        <end position="1006"/>
    </location>
</feature>
<dbReference type="InterPro" id="IPR012337">
    <property type="entry name" value="RNaseH-like_sf"/>
</dbReference>
<organism evidence="6 7">
    <name type="scientific">Tanacetum coccineum</name>
    <dbReference type="NCBI Taxonomy" id="301880"/>
    <lineage>
        <taxon>Eukaryota</taxon>
        <taxon>Viridiplantae</taxon>
        <taxon>Streptophyta</taxon>
        <taxon>Embryophyta</taxon>
        <taxon>Tracheophyta</taxon>
        <taxon>Spermatophyta</taxon>
        <taxon>Magnoliopsida</taxon>
        <taxon>eudicotyledons</taxon>
        <taxon>Gunneridae</taxon>
        <taxon>Pentapetalae</taxon>
        <taxon>asterids</taxon>
        <taxon>campanulids</taxon>
        <taxon>Asterales</taxon>
        <taxon>Asteraceae</taxon>
        <taxon>Asteroideae</taxon>
        <taxon>Anthemideae</taxon>
        <taxon>Anthemidinae</taxon>
        <taxon>Tanacetum</taxon>
    </lineage>
</organism>
<dbReference type="PANTHER" id="PTHR42648">
    <property type="entry name" value="TRANSPOSASE, PUTATIVE-RELATED"/>
    <property type="match status" value="1"/>
</dbReference>
<keyword evidence="7" id="KW-1185">Reference proteome</keyword>
<reference evidence="6" key="2">
    <citation type="submission" date="2022-01" db="EMBL/GenBank/DDBJ databases">
        <authorList>
            <person name="Yamashiro T."/>
            <person name="Shiraishi A."/>
            <person name="Satake H."/>
            <person name="Nakayama K."/>
        </authorList>
    </citation>
    <scope>NUCLEOTIDE SEQUENCE</scope>
</reference>
<dbReference type="InterPro" id="IPR036397">
    <property type="entry name" value="RNaseH_sf"/>
</dbReference>
<sequence>MKMKSTPWRSRDDKNGKSDRKCFRCGDPNHLIGECPKPPKDKNQRAFVKGSWSDNGEEDDEKVKNETCLIAHASSELRELKDKLSTLEKNKGVNLDCAKCHALKIENEKLKEESTRLNKFEKSTHCLNEMLSNQKPSDDQLGLGFNSFKAPSSGTKEIKFVKAQKKTSSDGVLRIQPEPEDLPKDTHIRNSSPLVRLEMNEYKGLMPIKIELILEQSQQGVSNDVLAETGSIHNLSVFTKMNSDIEDDIMDPVMQCTPSPAIRVSPQKLSPFVHEIHTTSIDFLTLRNSQQRFVDHSGELLNDELLNSELLNSELLNSELLNSELLNSELLKQRVAKQRVAKQRVAKQRVAKQRVHQSPTSVLIAAVEAAENIPPVAAHEEAETIHNMTTENKLYFQAEKEAIFLILTGIGDEIYSTVDACNTAKEMWTAIERLQQVIQKPARGRRLCKKNWHSLQVFKKLYKPTNNNLRTSSNSRNKTEDTTPSINTQSSQGSLEQRTMTVAGARETVGSPVVQQNRIQGNSQFLIYSVSKTTLKCYQVKDKVVPNNSQVKFQKKKVEDHHRISSISKKTKSVTACNDSSNSRTSNENAKTVASDTTIQKSKSYYKELYENTNQEWKWWIAKRCPSGYTWTQKPLRTKKIWMPKIRKDDESTSISPTIDIVSRITNIVQLILFIVDSGCTKHMTGNLKLLCNFCGENFLGTLFVFENDQFASDSRFMESDSRKCMIPTGLIMSKASIKIFSRWSNSVMPDLGGPIALASIMEEVIYMVIVDDLFKKPGLLLSTIQGMETQQFSKTSVTMIHANLQSHVLTVRTDRGTEFLNKTLHAYFKEEGIKHQTSIARTPEQNGIVERRNRTLVEAARMMLSASKLPLSFWLKQDGENLDKMKEKGIPIVSCGISNSASFLKDKRRDYDNSDPVPPRQNVVPTAEKTDSSQQGLEFLFSPLLEEYYNPTHGHAEDNNNDQAPNASFQEDEFINPFCTRVQEIGESSSRNIDNTDVHSFTTNPDLPMRPEIIQ</sequence>
<evidence type="ECO:0000256" key="1">
    <source>
        <dbReference type="PROSITE-ProRule" id="PRU00047"/>
    </source>
</evidence>
<feature type="region of interest" description="Disordered" evidence="3">
    <location>
        <begin position="34"/>
        <end position="60"/>
    </location>
</feature>
<feature type="region of interest" description="Disordered" evidence="3">
    <location>
        <begin position="1"/>
        <end position="21"/>
    </location>
</feature>
<dbReference type="PROSITE" id="PS50158">
    <property type="entry name" value="ZF_CCHC"/>
    <property type="match status" value="1"/>
</dbReference>
<dbReference type="SUPFAM" id="SSF57756">
    <property type="entry name" value="Retrovirus zinc finger-like domains"/>
    <property type="match status" value="1"/>
</dbReference>
<dbReference type="InterPro" id="IPR036875">
    <property type="entry name" value="Znf_CCHC_sf"/>
</dbReference>
<evidence type="ECO:0000256" key="2">
    <source>
        <dbReference type="SAM" id="Coils"/>
    </source>
</evidence>
<gene>
    <name evidence="6" type="ORF">Tco_0861402</name>
</gene>
<evidence type="ECO:0000313" key="7">
    <source>
        <dbReference type="Proteomes" id="UP001151760"/>
    </source>
</evidence>
<feature type="domain" description="Integrase catalytic" evidence="5">
    <location>
        <begin position="735"/>
        <end position="934"/>
    </location>
</feature>
<feature type="domain" description="CCHC-type" evidence="4">
    <location>
        <begin position="20"/>
        <end position="37"/>
    </location>
</feature>
<dbReference type="PROSITE" id="PS50994">
    <property type="entry name" value="INTEGRASE"/>
    <property type="match status" value="1"/>
</dbReference>
<dbReference type="Proteomes" id="UP001151760">
    <property type="component" value="Unassembled WGS sequence"/>
</dbReference>
<dbReference type="SUPFAM" id="SSF53098">
    <property type="entry name" value="Ribonuclease H-like"/>
    <property type="match status" value="1"/>
</dbReference>
<protein>
    <submittedName>
        <fullName evidence="6">Zf-CCHC domain-containing protein</fullName>
    </submittedName>
</protein>
<feature type="region of interest" description="Disordered" evidence="3">
    <location>
        <begin position="988"/>
        <end position="1016"/>
    </location>
</feature>
<reference evidence="6" key="1">
    <citation type="journal article" date="2022" name="Int. J. Mol. Sci.">
        <title>Draft Genome of Tanacetum Coccineum: Genomic Comparison of Closely Related Tanacetum-Family Plants.</title>
        <authorList>
            <person name="Yamashiro T."/>
            <person name="Shiraishi A."/>
            <person name="Nakayama K."/>
            <person name="Satake H."/>
        </authorList>
    </citation>
    <scope>NUCLEOTIDE SEQUENCE</scope>
</reference>
<keyword evidence="1" id="KW-0479">Metal-binding</keyword>
<feature type="compositionally biased region" description="Basic and acidic residues" evidence="3">
    <location>
        <begin position="9"/>
        <end position="21"/>
    </location>
</feature>
<feature type="coiled-coil region" evidence="2">
    <location>
        <begin position="63"/>
        <end position="123"/>
    </location>
</feature>
<feature type="region of interest" description="Disordered" evidence="3">
    <location>
        <begin position="565"/>
        <end position="594"/>
    </location>
</feature>
<dbReference type="InterPro" id="IPR039537">
    <property type="entry name" value="Retrotran_Ty1/copia-like"/>
</dbReference>
<proteinExistence type="predicted"/>
<comment type="caution">
    <text evidence="6">The sequence shown here is derived from an EMBL/GenBank/DDBJ whole genome shotgun (WGS) entry which is preliminary data.</text>
</comment>
<feature type="compositionally biased region" description="Low complexity" evidence="3">
    <location>
        <begin position="466"/>
        <end position="476"/>
    </location>
</feature>
<keyword evidence="1" id="KW-0862">Zinc</keyword>
<accession>A0ABQ5BHT4</accession>
<feature type="compositionally biased region" description="Polar residues" evidence="3">
    <location>
        <begin position="574"/>
        <end position="594"/>
    </location>
</feature>
<name>A0ABQ5BHT4_9ASTR</name>
<evidence type="ECO:0000259" key="4">
    <source>
        <dbReference type="PROSITE" id="PS50158"/>
    </source>
</evidence>
<dbReference type="EMBL" id="BQNB010013306">
    <property type="protein sequence ID" value="GJT14360.1"/>
    <property type="molecule type" value="Genomic_DNA"/>
</dbReference>
<feature type="region of interest" description="Disordered" evidence="3">
    <location>
        <begin position="466"/>
        <end position="498"/>
    </location>
</feature>
<keyword evidence="2" id="KW-0175">Coiled coil</keyword>
<evidence type="ECO:0000259" key="5">
    <source>
        <dbReference type="PROSITE" id="PS50994"/>
    </source>
</evidence>